<dbReference type="GO" id="GO:0003677">
    <property type="term" value="F:DNA binding"/>
    <property type="evidence" value="ECO:0007669"/>
    <property type="project" value="UniProtKB-KW"/>
</dbReference>
<evidence type="ECO:0000313" key="1">
    <source>
        <dbReference type="EMBL" id="MFD2693898.1"/>
    </source>
</evidence>
<dbReference type="InterPro" id="IPR007351">
    <property type="entry name" value="YjbR"/>
</dbReference>
<name>A0ABW5S348_9BACL</name>
<sequence length="96" mass="11088">MIRGKLFAMRGGDKNGRPIITVKLLPQFGAHLREEYDAIVPGYYMNKAHWNSLYLEADVPEHVLKTMLDQAHMLVLSSLSRKARQELEKEDAYDKE</sequence>
<dbReference type="RefSeq" id="WP_253061208.1">
    <property type="nucleotide sequence ID" value="NZ_JAMXWM010000008.1"/>
</dbReference>
<reference evidence="2" key="1">
    <citation type="journal article" date="2019" name="Int. J. Syst. Evol. Microbiol.">
        <title>The Global Catalogue of Microorganisms (GCM) 10K type strain sequencing project: providing services to taxonomists for standard genome sequencing and annotation.</title>
        <authorList>
            <consortium name="The Broad Institute Genomics Platform"/>
            <consortium name="The Broad Institute Genome Sequencing Center for Infectious Disease"/>
            <person name="Wu L."/>
            <person name="Ma J."/>
        </authorList>
    </citation>
    <scope>NUCLEOTIDE SEQUENCE [LARGE SCALE GENOMIC DNA]</scope>
    <source>
        <strain evidence="2">TISTR 2466</strain>
    </source>
</reference>
<dbReference type="InterPro" id="IPR058532">
    <property type="entry name" value="YjbR/MT2646/Rv2570-like"/>
</dbReference>
<protein>
    <submittedName>
        <fullName evidence="1">MmcQ/YjbR family DNA-binding protein</fullName>
    </submittedName>
</protein>
<dbReference type="PANTHER" id="PTHR35145:SF1">
    <property type="entry name" value="CYTOPLASMIC PROTEIN"/>
    <property type="match status" value="1"/>
</dbReference>
<keyword evidence="1" id="KW-0238">DNA-binding</keyword>
<dbReference type="SUPFAM" id="SSF142906">
    <property type="entry name" value="YjbR-like"/>
    <property type="match status" value="1"/>
</dbReference>
<comment type="caution">
    <text evidence="1">The sequence shown here is derived from an EMBL/GenBank/DDBJ whole genome shotgun (WGS) entry which is preliminary data.</text>
</comment>
<dbReference type="PANTHER" id="PTHR35145">
    <property type="entry name" value="CYTOPLASMIC PROTEIN-RELATED"/>
    <property type="match status" value="1"/>
</dbReference>
<dbReference type="Gene3D" id="3.90.1150.30">
    <property type="match status" value="1"/>
</dbReference>
<evidence type="ECO:0000313" key="2">
    <source>
        <dbReference type="Proteomes" id="UP001597399"/>
    </source>
</evidence>
<keyword evidence="2" id="KW-1185">Reference proteome</keyword>
<proteinExistence type="predicted"/>
<dbReference type="Proteomes" id="UP001597399">
    <property type="component" value="Unassembled WGS sequence"/>
</dbReference>
<dbReference type="Pfam" id="PF04237">
    <property type="entry name" value="YjbR"/>
    <property type="match status" value="1"/>
</dbReference>
<gene>
    <name evidence="1" type="ORF">ACFSUE_09710</name>
</gene>
<organism evidence="1 2">
    <name type="scientific">Sporolactobacillus shoreicorticis</name>
    <dbReference type="NCBI Taxonomy" id="1923877"/>
    <lineage>
        <taxon>Bacteria</taxon>
        <taxon>Bacillati</taxon>
        <taxon>Bacillota</taxon>
        <taxon>Bacilli</taxon>
        <taxon>Bacillales</taxon>
        <taxon>Sporolactobacillaceae</taxon>
        <taxon>Sporolactobacillus</taxon>
    </lineage>
</organism>
<dbReference type="InterPro" id="IPR038056">
    <property type="entry name" value="YjbR-like_sf"/>
</dbReference>
<accession>A0ABW5S348</accession>
<dbReference type="EMBL" id="JBHUMQ010000023">
    <property type="protein sequence ID" value="MFD2693898.1"/>
    <property type="molecule type" value="Genomic_DNA"/>
</dbReference>